<gene>
    <name evidence="1" type="ORF">JQX14_21050</name>
</gene>
<evidence type="ECO:0000313" key="2">
    <source>
        <dbReference type="Proteomes" id="UP000809337"/>
    </source>
</evidence>
<dbReference type="AlphaFoldDB" id="A0A9Q2S2B3"/>
<protein>
    <submittedName>
        <fullName evidence="1">Excalibur calcium-binding domain-containing protein</fullName>
    </submittedName>
</protein>
<reference evidence="1" key="1">
    <citation type="submission" date="2021-01" db="EMBL/GenBank/DDBJ databases">
        <title>Diatom-associated Roseobacters Show Island Model of Population Structure.</title>
        <authorList>
            <person name="Qu L."/>
            <person name="Feng X."/>
            <person name="Chen Y."/>
            <person name="Li L."/>
            <person name="Wang X."/>
            <person name="Hu Z."/>
            <person name="Wang H."/>
            <person name="Luo H."/>
        </authorList>
    </citation>
    <scope>NUCLEOTIDE SEQUENCE</scope>
    <source>
        <strain evidence="1">SM26-45</strain>
    </source>
</reference>
<proteinExistence type="predicted"/>
<dbReference type="EMBL" id="JAFBWN010000026">
    <property type="protein sequence ID" value="MBM2357042.1"/>
    <property type="molecule type" value="Genomic_DNA"/>
</dbReference>
<organism evidence="1 2">
    <name type="scientific">Pseudosulfitobacter pseudonitzschiae</name>
    <dbReference type="NCBI Taxonomy" id="1402135"/>
    <lineage>
        <taxon>Bacteria</taxon>
        <taxon>Pseudomonadati</taxon>
        <taxon>Pseudomonadota</taxon>
        <taxon>Alphaproteobacteria</taxon>
        <taxon>Rhodobacterales</taxon>
        <taxon>Roseobacteraceae</taxon>
        <taxon>Pseudosulfitobacter</taxon>
    </lineage>
</organism>
<evidence type="ECO:0000313" key="1">
    <source>
        <dbReference type="EMBL" id="MBM2357042.1"/>
    </source>
</evidence>
<sequence>MPTWSQGCDPNYSPCVPIASDVDCAGGSGNGPAYVEGPVTVNGSDIYGLDRDGDGVACE</sequence>
<dbReference type="Proteomes" id="UP000809337">
    <property type="component" value="Unassembled WGS sequence"/>
</dbReference>
<accession>A0A9Q2S2B3</accession>
<name>A0A9Q2S2B3_9RHOB</name>
<comment type="caution">
    <text evidence="1">The sequence shown here is derived from an EMBL/GenBank/DDBJ whole genome shotgun (WGS) entry which is preliminary data.</text>
</comment>